<name>A0A8J6NV24_9BACT</name>
<sequence>MDVPEALKLTGDLEKDNAVLDEWFQKNRISTRDLEFDTIYVNGSNNLPNLALAEGTCKVRLIEEEFSKRMWDTEGV</sequence>
<dbReference type="AlphaFoldDB" id="A0A8J6NV24"/>
<organism evidence="1 2">
    <name type="scientific">Candidatus Desulfatibia profunda</name>
    <dbReference type="NCBI Taxonomy" id="2841695"/>
    <lineage>
        <taxon>Bacteria</taxon>
        <taxon>Pseudomonadati</taxon>
        <taxon>Thermodesulfobacteriota</taxon>
        <taxon>Desulfobacteria</taxon>
        <taxon>Desulfobacterales</taxon>
        <taxon>Desulfobacterales incertae sedis</taxon>
        <taxon>Candidatus Desulfatibia</taxon>
    </lineage>
</organism>
<reference evidence="1 2" key="1">
    <citation type="submission" date="2020-08" db="EMBL/GenBank/DDBJ databases">
        <title>Bridging the membrane lipid divide: bacteria of the FCB group superphylum have the potential to synthesize archaeal ether lipids.</title>
        <authorList>
            <person name="Villanueva L."/>
            <person name="Von Meijenfeldt F.A.B."/>
            <person name="Westbye A.B."/>
            <person name="Yadav S."/>
            <person name="Hopmans E.C."/>
            <person name="Dutilh B.E."/>
            <person name="Sinninghe Damste J.S."/>
        </authorList>
    </citation>
    <scope>NUCLEOTIDE SEQUENCE [LARGE SCALE GENOMIC DNA]</scope>
    <source>
        <strain evidence="1">NIOZ-UU30</strain>
    </source>
</reference>
<dbReference type="Proteomes" id="UP000603434">
    <property type="component" value="Unassembled WGS sequence"/>
</dbReference>
<dbReference type="EMBL" id="JACNJH010000292">
    <property type="protein sequence ID" value="MBC8363355.1"/>
    <property type="molecule type" value="Genomic_DNA"/>
</dbReference>
<evidence type="ECO:0000313" key="2">
    <source>
        <dbReference type="Proteomes" id="UP000603434"/>
    </source>
</evidence>
<evidence type="ECO:0000313" key="1">
    <source>
        <dbReference type="EMBL" id="MBC8363355.1"/>
    </source>
</evidence>
<comment type="caution">
    <text evidence="1">The sequence shown here is derived from an EMBL/GenBank/DDBJ whole genome shotgun (WGS) entry which is preliminary data.</text>
</comment>
<accession>A0A8J6NV24</accession>
<gene>
    <name evidence="1" type="ORF">H8E23_18405</name>
</gene>
<proteinExistence type="predicted"/>
<protein>
    <submittedName>
        <fullName evidence="1">Uncharacterized protein</fullName>
    </submittedName>
</protein>